<accession>A0AAV9DYJ0</accession>
<comment type="caution">
    <text evidence="1">The sequence shown here is derived from an EMBL/GenBank/DDBJ whole genome shotgun (WGS) entry which is preliminary data.</text>
</comment>
<keyword evidence="2" id="KW-1185">Reference proteome</keyword>
<evidence type="ECO:0000313" key="1">
    <source>
        <dbReference type="EMBL" id="KAK1305934.1"/>
    </source>
</evidence>
<dbReference type="EMBL" id="JAUJYO010000010">
    <property type="protein sequence ID" value="KAK1305934.1"/>
    <property type="molecule type" value="Genomic_DNA"/>
</dbReference>
<sequence length="334" mass="38701">MVSISAESFQFCHCEVVQLKDGTRIDITAVYASNSPADRLVLWENLESLKQSSDSVNWIVGRDFNEVWFANEKIGGCRPKMKQLQRFNNALQACALQDIKSTGHYLSWSNRQDKRISCRLDQILGNHNGILSYPESYIHYLPEGISDHSPLLVHQSPVVAFDPKPFKFFHMWTLHPGFLDLVSQSWNVPIVGSPLFILAQKLKRLKMTLKNWNAQCFSPVHRRIQETRLRLETTQSLLQRDPNNLHLIQQERMDRILYEETLTQEESFIRQKSRQMWLQLGDRNSKFFYASISGRKASNTLRKVTCSDGSTLFESADVEHETIQYHSALLNKEN</sequence>
<evidence type="ECO:0008006" key="3">
    <source>
        <dbReference type="Google" id="ProtNLM"/>
    </source>
</evidence>
<reference evidence="1" key="1">
    <citation type="journal article" date="2023" name="Nat. Commun.">
        <title>Diploid and tetraploid genomes of Acorus and the evolution of monocots.</title>
        <authorList>
            <person name="Ma L."/>
            <person name="Liu K.W."/>
            <person name="Li Z."/>
            <person name="Hsiao Y.Y."/>
            <person name="Qi Y."/>
            <person name="Fu T."/>
            <person name="Tang G.D."/>
            <person name="Zhang D."/>
            <person name="Sun W.H."/>
            <person name="Liu D.K."/>
            <person name="Li Y."/>
            <person name="Chen G.Z."/>
            <person name="Liu X.D."/>
            <person name="Liao X.Y."/>
            <person name="Jiang Y.T."/>
            <person name="Yu X."/>
            <person name="Hao Y."/>
            <person name="Huang J."/>
            <person name="Zhao X.W."/>
            <person name="Ke S."/>
            <person name="Chen Y.Y."/>
            <person name="Wu W.L."/>
            <person name="Hsu J.L."/>
            <person name="Lin Y.F."/>
            <person name="Huang M.D."/>
            <person name="Li C.Y."/>
            <person name="Huang L."/>
            <person name="Wang Z.W."/>
            <person name="Zhao X."/>
            <person name="Zhong W.Y."/>
            <person name="Peng D.H."/>
            <person name="Ahmad S."/>
            <person name="Lan S."/>
            <person name="Zhang J.S."/>
            <person name="Tsai W.C."/>
            <person name="Van de Peer Y."/>
            <person name="Liu Z.J."/>
        </authorList>
    </citation>
    <scope>NUCLEOTIDE SEQUENCE</scope>
    <source>
        <strain evidence="1">CP</strain>
    </source>
</reference>
<dbReference type="SUPFAM" id="SSF56219">
    <property type="entry name" value="DNase I-like"/>
    <property type="match status" value="1"/>
</dbReference>
<dbReference type="Proteomes" id="UP001180020">
    <property type="component" value="Unassembled WGS sequence"/>
</dbReference>
<dbReference type="PANTHER" id="PTHR33710">
    <property type="entry name" value="BNAC02G09200D PROTEIN"/>
    <property type="match status" value="1"/>
</dbReference>
<proteinExistence type="predicted"/>
<dbReference type="InterPro" id="IPR036691">
    <property type="entry name" value="Endo/exonu/phosph_ase_sf"/>
</dbReference>
<dbReference type="Gene3D" id="3.60.10.10">
    <property type="entry name" value="Endonuclease/exonuclease/phosphatase"/>
    <property type="match status" value="1"/>
</dbReference>
<protein>
    <recommendedName>
        <fullName evidence="3">Endonuclease/exonuclease/phosphatase domain-containing protein</fullName>
    </recommendedName>
</protein>
<evidence type="ECO:0000313" key="2">
    <source>
        <dbReference type="Proteomes" id="UP001180020"/>
    </source>
</evidence>
<dbReference type="AlphaFoldDB" id="A0AAV9DYJ0"/>
<dbReference type="PANTHER" id="PTHR33710:SF64">
    <property type="entry name" value="ENDONUCLEASE_EXONUCLEASE_PHOSPHATASE DOMAIN-CONTAINING PROTEIN"/>
    <property type="match status" value="1"/>
</dbReference>
<name>A0AAV9DYJ0_ACOCL</name>
<gene>
    <name evidence="1" type="ORF">QJS10_CPA10g01485</name>
</gene>
<organism evidence="1 2">
    <name type="scientific">Acorus calamus</name>
    <name type="common">Sweet flag</name>
    <dbReference type="NCBI Taxonomy" id="4465"/>
    <lineage>
        <taxon>Eukaryota</taxon>
        <taxon>Viridiplantae</taxon>
        <taxon>Streptophyta</taxon>
        <taxon>Embryophyta</taxon>
        <taxon>Tracheophyta</taxon>
        <taxon>Spermatophyta</taxon>
        <taxon>Magnoliopsida</taxon>
        <taxon>Liliopsida</taxon>
        <taxon>Acoraceae</taxon>
        <taxon>Acorus</taxon>
    </lineage>
</organism>
<reference evidence="1" key="2">
    <citation type="submission" date="2023-06" db="EMBL/GenBank/DDBJ databases">
        <authorList>
            <person name="Ma L."/>
            <person name="Liu K.-W."/>
            <person name="Li Z."/>
            <person name="Hsiao Y.-Y."/>
            <person name="Qi Y."/>
            <person name="Fu T."/>
            <person name="Tang G."/>
            <person name="Zhang D."/>
            <person name="Sun W.-H."/>
            <person name="Liu D.-K."/>
            <person name="Li Y."/>
            <person name="Chen G.-Z."/>
            <person name="Liu X.-D."/>
            <person name="Liao X.-Y."/>
            <person name="Jiang Y.-T."/>
            <person name="Yu X."/>
            <person name="Hao Y."/>
            <person name="Huang J."/>
            <person name="Zhao X.-W."/>
            <person name="Ke S."/>
            <person name="Chen Y.-Y."/>
            <person name="Wu W.-L."/>
            <person name="Hsu J.-L."/>
            <person name="Lin Y.-F."/>
            <person name="Huang M.-D."/>
            <person name="Li C.-Y."/>
            <person name="Huang L."/>
            <person name="Wang Z.-W."/>
            <person name="Zhao X."/>
            <person name="Zhong W.-Y."/>
            <person name="Peng D.-H."/>
            <person name="Ahmad S."/>
            <person name="Lan S."/>
            <person name="Zhang J.-S."/>
            <person name="Tsai W.-C."/>
            <person name="Van De Peer Y."/>
            <person name="Liu Z.-J."/>
        </authorList>
    </citation>
    <scope>NUCLEOTIDE SEQUENCE</scope>
    <source>
        <strain evidence="1">CP</strain>
        <tissue evidence="1">Leaves</tissue>
    </source>
</reference>